<dbReference type="SUPFAM" id="SSF55486">
    <property type="entry name" value="Metalloproteases ('zincins'), catalytic domain"/>
    <property type="match status" value="1"/>
</dbReference>
<dbReference type="Pfam" id="PF11838">
    <property type="entry name" value="ERAP1_C"/>
    <property type="match status" value="1"/>
</dbReference>
<sequence length="497" mass="56285">MLHTYLGGKVFQRSLALYIKKYAWSNAKTEDLWDVFETVSGRPVKHIMSTWTQHKGYPIVSVESSHQKLMFEQSQIQSAGFRQDEEWTIPITFCCGSYDTCYNHLLDSKSEILDTKDYVGCDCGKDIAGKNLGHVKNESRVATNSCPWIKVNVGQTGFYRVKYHETLASRLIYATEKMYLSTSDRFGLLDDMYAFSTAQQMPLSSLLNFMGAYVGESDRTVLTNLITISHGIADITADAAPELLDCTKEFLTTILQNSAQWLGWLPRPGESDLETALRVKVLTALAVFGHRYTLKEARRRFHSFLNNRQTPLFPTAIRQAAYVAVMQTAKTSSRQEYNSLKSLLHETSKSSEKLIILSSLLSCPDPGIVSEVLEYIIHSENKAMIPGLSVSWGAREAAWTWLKHNWDFLLKTFQSKIGTFVSKTVKLYASVQKTNEIKEFFANRTIPSIVKSINQSIDQIYVNVKWAESIQHDKRKLVKFFRSCHSTSVKPLGASPV</sequence>
<feature type="domain" description="Peptidase M1 membrane alanine aminopeptidase" evidence="2">
    <location>
        <begin position="1"/>
        <end position="51"/>
    </location>
</feature>
<protein>
    <recommendedName>
        <fullName evidence="6">Aminopeptidase N</fullName>
    </recommendedName>
</protein>
<dbReference type="InterPro" id="IPR024571">
    <property type="entry name" value="ERAP1-like_C_dom"/>
</dbReference>
<evidence type="ECO:0000313" key="4">
    <source>
        <dbReference type="EnsemblPlants" id="Kaladp0011s0657.1.v1.1"/>
    </source>
</evidence>
<dbReference type="PANTHER" id="PTHR11533">
    <property type="entry name" value="PROTEASE M1 ZINC METALLOPROTEASE"/>
    <property type="match status" value="1"/>
</dbReference>
<dbReference type="GO" id="GO:0042277">
    <property type="term" value="F:peptide binding"/>
    <property type="evidence" value="ECO:0007669"/>
    <property type="project" value="TreeGrafter"/>
</dbReference>
<dbReference type="InterPro" id="IPR027268">
    <property type="entry name" value="Peptidase_M4/M1_CTD_sf"/>
</dbReference>
<dbReference type="Gene3D" id="2.60.40.1910">
    <property type="match status" value="1"/>
</dbReference>
<dbReference type="GO" id="GO:0008270">
    <property type="term" value="F:zinc ion binding"/>
    <property type="evidence" value="ECO:0007669"/>
    <property type="project" value="InterPro"/>
</dbReference>
<accession>A0A7N0RH96</accession>
<dbReference type="InterPro" id="IPR050344">
    <property type="entry name" value="Peptidase_M1_aminopeptidases"/>
</dbReference>
<dbReference type="GO" id="GO:0005737">
    <property type="term" value="C:cytoplasm"/>
    <property type="evidence" value="ECO:0007669"/>
    <property type="project" value="TreeGrafter"/>
</dbReference>
<dbReference type="PANTHER" id="PTHR11533:SF174">
    <property type="entry name" value="PUROMYCIN-SENSITIVE AMINOPEPTIDASE-RELATED"/>
    <property type="match status" value="1"/>
</dbReference>
<dbReference type="GO" id="GO:0043171">
    <property type="term" value="P:peptide catabolic process"/>
    <property type="evidence" value="ECO:0007669"/>
    <property type="project" value="TreeGrafter"/>
</dbReference>
<dbReference type="Gene3D" id="1.25.50.20">
    <property type="match status" value="1"/>
</dbReference>
<evidence type="ECO:0000256" key="1">
    <source>
        <dbReference type="ARBA" id="ARBA00010136"/>
    </source>
</evidence>
<dbReference type="FunFam" id="1.25.50.20:FF:000002">
    <property type="entry name" value="Aminopeptidase"/>
    <property type="match status" value="1"/>
</dbReference>
<comment type="similarity">
    <text evidence="1">Belongs to the peptidase M1 family.</text>
</comment>
<keyword evidence="5" id="KW-1185">Reference proteome</keyword>
<organism evidence="4 5">
    <name type="scientific">Kalanchoe fedtschenkoi</name>
    <name type="common">Lavender scallops</name>
    <name type="synonym">South American air plant</name>
    <dbReference type="NCBI Taxonomy" id="63787"/>
    <lineage>
        <taxon>Eukaryota</taxon>
        <taxon>Viridiplantae</taxon>
        <taxon>Streptophyta</taxon>
        <taxon>Embryophyta</taxon>
        <taxon>Tracheophyta</taxon>
        <taxon>Spermatophyta</taxon>
        <taxon>Magnoliopsida</taxon>
        <taxon>eudicotyledons</taxon>
        <taxon>Gunneridae</taxon>
        <taxon>Pentapetalae</taxon>
        <taxon>Saxifragales</taxon>
        <taxon>Crassulaceae</taxon>
        <taxon>Kalanchoe</taxon>
    </lineage>
</organism>
<dbReference type="GO" id="GO:0070006">
    <property type="term" value="F:metalloaminopeptidase activity"/>
    <property type="evidence" value="ECO:0007669"/>
    <property type="project" value="TreeGrafter"/>
</dbReference>
<proteinExistence type="inferred from homology"/>
<dbReference type="AlphaFoldDB" id="A0A7N0RH96"/>
<dbReference type="Proteomes" id="UP000594263">
    <property type="component" value="Unplaced"/>
</dbReference>
<evidence type="ECO:0000313" key="5">
    <source>
        <dbReference type="Proteomes" id="UP000594263"/>
    </source>
</evidence>
<reference evidence="4" key="1">
    <citation type="submission" date="2021-01" db="UniProtKB">
        <authorList>
            <consortium name="EnsemblPlants"/>
        </authorList>
    </citation>
    <scope>IDENTIFICATION</scope>
</reference>
<evidence type="ECO:0000259" key="2">
    <source>
        <dbReference type="Pfam" id="PF01433"/>
    </source>
</evidence>
<dbReference type="GO" id="GO:0005615">
    <property type="term" value="C:extracellular space"/>
    <property type="evidence" value="ECO:0007669"/>
    <property type="project" value="TreeGrafter"/>
</dbReference>
<dbReference type="Gene3D" id="1.10.390.10">
    <property type="entry name" value="Neutral Protease Domain 2"/>
    <property type="match status" value="1"/>
</dbReference>
<evidence type="ECO:0008006" key="6">
    <source>
        <dbReference type="Google" id="ProtNLM"/>
    </source>
</evidence>
<feature type="domain" description="ERAP1-like C-terminal" evidence="3">
    <location>
        <begin position="148"/>
        <end position="460"/>
    </location>
</feature>
<dbReference type="GO" id="GO:0006508">
    <property type="term" value="P:proteolysis"/>
    <property type="evidence" value="ECO:0007669"/>
    <property type="project" value="TreeGrafter"/>
</dbReference>
<dbReference type="Gramene" id="Kaladp0011s0657.1.v1.1">
    <property type="protein sequence ID" value="Kaladp0011s0657.1.v1.1"/>
    <property type="gene ID" value="Kaladp0011s0657.v1.1"/>
</dbReference>
<dbReference type="InterPro" id="IPR014782">
    <property type="entry name" value="Peptidase_M1_dom"/>
</dbReference>
<dbReference type="EnsemblPlants" id="Kaladp0011s0657.1.v1.1">
    <property type="protein sequence ID" value="Kaladp0011s0657.1.v1.1"/>
    <property type="gene ID" value="Kaladp0011s0657.v1.1"/>
</dbReference>
<dbReference type="GO" id="GO:0016020">
    <property type="term" value="C:membrane"/>
    <property type="evidence" value="ECO:0007669"/>
    <property type="project" value="TreeGrafter"/>
</dbReference>
<evidence type="ECO:0000259" key="3">
    <source>
        <dbReference type="Pfam" id="PF11838"/>
    </source>
</evidence>
<dbReference type="Pfam" id="PF01433">
    <property type="entry name" value="Peptidase_M1"/>
    <property type="match status" value="1"/>
</dbReference>
<name>A0A7N0RH96_KALFE</name>